<dbReference type="OrthoDB" id="5243389at2759"/>
<dbReference type="Proteomes" id="UP000094444">
    <property type="component" value="Unassembled WGS sequence"/>
</dbReference>
<reference evidence="1" key="1">
    <citation type="submission" date="2017-09" db="EMBL/GenBank/DDBJ databases">
        <title>Polyketide synthases of a Diaporthe helianthi virulent isolate.</title>
        <authorList>
            <person name="Baroncelli R."/>
        </authorList>
    </citation>
    <scope>NUCLEOTIDE SEQUENCE [LARGE SCALE GENOMIC DNA]</scope>
    <source>
        <strain evidence="1">7/96</strain>
    </source>
</reference>
<comment type="caution">
    <text evidence="1">The sequence shown here is derived from an EMBL/GenBank/DDBJ whole genome shotgun (WGS) entry which is preliminary data.</text>
</comment>
<organism evidence="1 2">
    <name type="scientific">Diaporthe helianthi</name>
    <dbReference type="NCBI Taxonomy" id="158607"/>
    <lineage>
        <taxon>Eukaryota</taxon>
        <taxon>Fungi</taxon>
        <taxon>Dikarya</taxon>
        <taxon>Ascomycota</taxon>
        <taxon>Pezizomycotina</taxon>
        <taxon>Sordariomycetes</taxon>
        <taxon>Sordariomycetidae</taxon>
        <taxon>Diaporthales</taxon>
        <taxon>Diaporthaceae</taxon>
        <taxon>Diaporthe</taxon>
    </lineage>
</organism>
<accession>A0A2P5HHE2</accession>
<sequence>MRLINKFGDNERRREDACAVFRPPPVNHWSKDLTPDPYAVSTDEGDEVVQPQQPVQIPQQPVKIMSQEELDGKLEQRRLEIQTRLDDDDWLDEPANNVWLDHDETKSLMKAAEELGKFCLLRWLRTNRPEKCRKQGLRYVSDVDFGRSCLTLFCNRLLFNYRATESPDVDAVLERMIWLRNTVHHFTAWECPLERVDEHLYNVQTLAVLLYDEDSAYAARGLRDRLRRDAEEVAREIETVGLLTALPFSEEHPWKPHHIKLFKGINLYNMGGVREQYAPAVIEGAIDYEMRGFEMGWDCEPSLEASLANSTGPPKSSEEFIYEWYSNALPQGYQCIGIF</sequence>
<evidence type="ECO:0000313" key="2">
    <source>
        <dbReference type="Proteomes" id="UP000094444"/>
    </source>
</evidence>
<dbReference type="EMBL" id="MAVT02002085">
    <property type="protein sequence ID" value="POS69667.1"/>
    <property type="molecule type" value="Genomic_DNA"/>
</dbReference>
<gene>
    <name evidence="1" type="ORF">DHEL01_v211939</name>
</gene>
<name>A0A2P5HHE2_DIAHE</name>
<dbReference type="AlphaFoldDB" id="A0A2P5HHE2"/>
<proteinExistence type="predicted"/>
<dbReference type="InParanoid" id="A0A2P5HHE2"/>
<evidence type="ECO:0000313" key="1">
    <source>
        <dbReference type="EMBL" id="POS69667.1"/>
    </source>
</evidence>
<keyword evidence="2" id="KW-1185">Reference proteome</keyword>
<protein>
    <submittedName>
        <fullName evidence="1">Uncharacterized protein</fullName>
    </submittedName>
</protein>